<feature type="domain" description="HTH cro/C1-type" evidence="1">
    <location>
        <begin position="23"/>
        <end position="78"/>
    </location>
</feature>
<keyword evidence="3" id="KW-1185">Reference proteome</keyword>
<dbReference type="SUPFAM" id="SSF47413">
    <property type="entry name" value="lambda repressor-like DNA-binding domains"/>
    <property type="match status" value="1"/>
</dbReference>
<gene>
    <name evidence="2" type="ORF">FCU45_02770</name>
</gene>
<dbReference type="CDD" id="cd00093">
    <property type="entry name" value="HTH_XRE"/>
    <property type="match status" value="1"/>
</dbReference>
<evidence type="ECO:0000313" key="2">
    <source>
        <dbReference type="EMBL" id="TKI70228.1"/>
    </source>
</evidence>
<reference evidence="2 3" key="1">
    <citation type="submission" date="2019-04" db="EMBL/GenBank/DDBJ databases">
        <title>Sulfurimonas crateris sp. nov. a facultative anaerobic sulfur-oxidizing chemolithautotrophic bacterium isolated from a terrestrial mud vulcano.</title>
        <authorList>
            <person name="Ratnikova N.M."/>
            <person name="Slobodkin A.I."/>
            <person name="Merkel A.Y."/>
            <person name="Novikov A."/>
            <person name="Bonch-Osmolovskaya E.A."/>
            <person name="Slobodkina G.B."/>
        </authorList>
    </citation>
    <scope>NUCLEOTIDE SEQUENCE [LARGE SCALE GENOMIC DNA]</scope>
    <source>
        <strain evidence="2 3">SN118</strain>
    </source>
</reference>
<protein>
    <submittedName>
        <fullName evidence="2">Helix-turn-helix transcriptional regulator</fullName>
    </submittedName>
</protein>
<dbReference type="Gene3D" id="1.10.260.40">
    <property type="entry name" value="lambda repressor-like DNA-binding domains"/>
    <property type="match status" value="1"/>
</dbReference>
<organism evidence="2 3">
    <name type="scientific">Sulfurimonas crateris</name>
    <dbReference type="NCBI Taxonomy" id="2574727"/>
    <lineage>
        <taxon>Bacteria</taxon>
        <taxon>Pseudomonadati</taxon>
        <taxon>Campylobacterota</taxon>
        <taxon>Epsilonproteobacteria</taxon>
        <taxon>Campylobacterales</taxon>
        <taxon>Sulfurimonadaceae</taxon>
        <taxon>Sulfurimonas</taxon>
    </lineage>
</organism>
<dbReference type="PROSITE" id="PS50943">
    <property type="entry name" value="HTH_CROC1"/>
    <property type="match status" value="1"/>
</dbReference>
<dbReference type="InterPro" id="IPR001387">
    <property type="entry name" value="Cro/C1-type_HTH"/>
</dbReference>
<dbReference type="InterPro" id="IPR010982">
    <property type="entry name" value="Lambda_DNA-bd_dom_sf"/>
</dbReference>
<sequence>MHKIANQEDIDTLYRTIGANVMRIRKAKGMTQLDLALAIGLKSVGLISVAEIYHNKKHFNLEHLYKISLVLDVMMKDFFNGVDYDICRVETE</sequence>
<comment type="caution">
    <text evidence="2">The sequence shown here is derived from an EMBL/GenBank/DDBJ whole genome shotgun (WGS) entry which is preliminary data.</text>
</comment>
<evidence type="ECO:0000313" key="3">
    <source>
        <dbReference type="Proteomes" id="UP000309561"/>
    </source>
</evidence>
<dbReference type="AlphaFoldDB" id="A0A4U2Z7H9"/>
<proteinExistence type="predicted"/>
<dbReference type="Pfam" id="PF01381">
    <property type="entry name" value="HTH_3"/>
    <property type="match status" value="1"/>
</dbReference>
<dbReference type="Proteomes" id="UP000309561">
    <property type="component" value="Unassembled WGS sequence"/>
</dbReference>
<name>A0A4U2Z7H9_9BACT</name>
<dbReference type="GO" id="GO:0003677">
    <property type="term" value="F:DNA binding"/>
    <property type="evidence" value="ECO:0007669"/>
    <property type="project" value="InterPro"/>
</dbReference>
<dbReference type="RefSeq" id="WP_137012065.1">
    <property type="nucleotide sequence ID" value="NZ_SZPX01000002.1"/>
</dbReference>
<accession>A0A4U2Z7H9</accession>
<dbReference type="OrthoDB" id="5360811at2"/>
<evidence type="ECO:0000259" key="1">
    <source>
        <dbReference type="PROSITE" id="PS50943"/>
    </source>
</evidence>
<dbReference type="EMBL" id="SZPX01000002">
    <property type="protein sequence ID" value="TKI70228.1"/>
    <property type="molecule type" value="Genomic_DNA"/>
</dbReference>